<dbReference type="GO" id="GO:0015421">
    <property type="term" value="F:ABC-type oligopeptide transporter activity"/>
    <property type="evidence" value="ECO:0007669"/>
    <property type="project" value="TreeGrafter"/>
</dbReference>
<dbReference type="Gene3D" id="1.20.1560.10">
    <property type="entry name" value="ABC transporter type 1, transmembrane domain"/>
    <property type="match status" value="1"/>
</dbReference>
<dbReference type="SUPFAM" id="SSF52540">
    <property type="entry name" value="P-loop containing nucleoside triphosphate hydrolases"/>
    <property type="match status" value="1"/>
</dbReference>
<evidence type="ECO:0000259" key="12">
    <source>
        <dbReference type="PROSITE" id="PS50929"/>
    </source>
</evidence>
<evidence type="ECO:0000256" key="9">
    <source>
        <dbReference type="SAM" id="MobiDB-lite"/>
    </source>
</evidence>
<sequence>MHHHHSVDISSGSSESALRRLQTQLATDENVLASLPVDLDAQLRFQPGLLVLTSQRLMAWHQAADPQGSWQSWALTPDMGLKHADHAGVGTLELQDSRTRLARWRYTLGLDPQAQRLLKQFDRRRASLDQPPLEPEDLTLCPTCNAPLPPDSEDCAVCGKALHTPPSTWVLLRLWRFARPYRKQLAAGFALTMASTAATLIPPYLTIPLMDDILIPFQNGQQIAPGLVGLYLGGLLLAALAGWGLNWARTYILSLVSERIGADLRTATFDHLLQLSLDYFGGKRTGDLMSRIGSETDRICVFLSLHALDFFTDVLMITMTAVILFSINPWLALVTLVPLPFIAWMIHIVRDRLRTGFEKIDRVWSEVTNVLADTIPGIRVVKAFAQEQRETQRFRDANRHNLEVNDRLNKIWSLFTPTVSLLTEVGLLVVWAFGIWLVSKQQITVGVLTAFIAYIGRFYTRLDSMSRIVSVTQKAAAGAKRIFDILDHVSNVPEPAQPVVIDTDAANKGPRGRLEMKGIGFRYGNRSVIRDLSLAIRPGEMIGLVGHSGSGKSTLVNLICRFYDVSDGSIQLDGTDIRRFRVADYRRHIGLVLQEPFLFFGTIAENIAYGNPQATRAEIVAAARAAHAHEFILRLPQGYDSLVGERGQGLSGGERQRISIARALLIDPRILILDEATSSVDTETEKEIQKALDNLVQGRTTIAIAHRLSTLRKADRLVVMDRGQVVEVGPHDELMAQRGAYWRLYEAQLRRVEEKDVDEHAPPPAEHAAHPAGNP</sequence>
<keyword evidence="7 10" id="KW-1133">Transmembrane helix</keyword>
<dbReference type="Pfam" id="PF00005">
    <property type="entry name" value="ABC_tran"/>
    <property type="match status" value="1"/>
</dbReference>
<dbReference type="InterPro" id="IPR003593">
    <property type="entry name" value="AAA+_ATPase"/>
</dbReference>
<reference evidence="13 14" key="1">
    <citation type="submission" date="2017-01" db="EMBL/GenBank/DDBJ databases">
        <authorList>
            <person name="Mah S.A."/>
            <person name="Swanson W.J."/>
            <person name="Moy G.W."/>
            <person name="Vacquier V.D."/>
        </authorList>
    </citation>
    <scope>NUCLEOTIDE SEQUENCE [LARGE SCALE GENOMIC DNA]</scope>
    <source>
        <strain evidence="13 14">DCY110</strain>
    </source>
</reference>
<feature type="transmembrane region" description="Helical" evidence="10">
    <location>
        <begin position="414"/>
        <end position="437"/>
    </location>
</feature>
<evidence type="ECO:0000256" key="1">
    <source>
        <dbReference type="ARBA" id="ARBA00004651"/>
    </source>
</evidence>
<dbReference type="InterPro" id="IPR003439">
    <property type="entry name" value="ABC_transporter-like_ATP-bd"/>
</dbReference>
<evidence type="ECO:0000256" key="4">
    <source>
        <dbReference type="ARBA" id="ARBA00022692"/>
    </source>
</evidence>
<dbReference type="GO" id="GO:0016887">
    <property type="term" value="F:ATP hydrolysis activity"/>
    <property type="evidence" value="ECO:0007669"/>
    <property type="project" value="InterPro"/>
</dbReference>
<dbReference type="SUPFAM" id="SSF90123">
    <property type="entry name" value="ABC transporter transmembrane region"/>
    <property type="match status" value="1"/>
</dbReference>
<dbReference type="InterPro" id="IPR017871">
    <property type="entry name" value="ABC_transporter-like_CS"/>
</dbReference>
<dbReference type="SMART" id="SM00382">
    <property type="entry name" value="AAA"/>
    <property type="match status" value="1"/>
</dbReference>
<dbReference type="PROSITE" id="PS00211">
    <property type="entry name" value="ABC_TRANSPORTER_1"/>
    <property type="match status" value="1"/>
</dbReference>
<keyword evidence="6" id="KW-0067">ATP-binding</keyword>
<feature type="region of interest" description="Disordered" evidence="9">
    <location>
        <begin position="753"/>
        <end position="775"/>
    </location>
</feature>
<dbReference type="EMBL" id="CP019236">
    <property type="protein sequence ID" value="APW36893.1"/>
    <property type="molecule type" value="Genomic_DNA"/>
</dbReference>
<keyword evidence="8 10" id="KW-0472">Membrane</keyword>
<dbReference type="OrthoDB" id="8554730at2"/>
<evidence type="ECO:0000256" key="2">
    <source>
        <dbReference type="ARBA" id="ARBA00022448"/>
    </source>
</evidence>
<dbReference type="GO" id="GO:0005886">
    <property type="term" value="C:plasma membrane"/>
    <property type="evidence" value="ECO:0007669"/>
    <property type="project" value="UniProtKB-SubCell"/>
</dbReference>
<dbReference type="Pfam" id="PF00664">
    <property type="entry name" value="ABC_membrane"/>
    <property type="match status" value="1"/>
</dbReference>
<dbReference type="RefSeq" id="WP_076197810.1">
    <property type="nucleotide sequence ID" value="NZ_CP019236.1"/>
</dbReference>
<keyword evidence="2" id="KW-0813">Transport</keyword>
<feature type="transmembrane region" description="Helical" evidence="10">
    <location>
        <begin position="330"/>
        <end position="349"/>
    </location>
</feature>
<evidence type="ECO:0000256" key="10">
    <source>
        <dbReference type="SAM" id="Phobius"/>
    </source>
</evidence>
<accession>A0A1P8JT12</accession>
<evidence type="ECO:0000313" key="13">
    <source>
        <dbReference type="EMBL" id="APW36893.1"/>
    </source>
</evidence>
<dbReference type="InterPro" id="IPR039421">
    <property type="entry name" value="Type_1_exporter"/>
</dbReference>
<dbReference type="Proteomes" id="UP000186609">
    <property type="component" value="Chromosome"/>
</dbReference>
<dbReference type="GO" id="GO:0005524">
    <property type="term" value="F:ATP binding"/>
    <property type="evidence" value="ECO:0007669"/>
    <property type="project" value="UniProtKB-KW"/>
</dbReference>
<gene>
    <name evidence="13" type="ORF">RD110_06545</name>
</gene>
<evidence type="ECO:0000256" key="8">
    <source>
        <dbReference type="ARBA" id="ARBA00023136"/>
    </source>
</evidence>
<organism evidence="13 14">
    <name type="scientific">Rhodoferax koreensis</name>
    <dbReference type="NCBI Taxonomy" id="1842727"/>
    <lineage>
        <taxon>Bacteria</taxon>
        <taxon>Pseudomonadati</taxon>
        <taxon>Pseudomonadota</taxon>
        <taxon>Betaproteobacteria</taxon>
        <taxon>Burkholderiales</taxon>
        <taxon>Comamonadaceae</taxon>
        <taxon>Rhodoferax</taxon>
    </lineage>
</organism>
<keyword evidence="3" id="KW-1003">Cell membrane</keyword>
<evidence type="ECO:0000256" key="5">
    <source>
        <dbReference type="ARBA" id="ARBA00022741"/>
    </source>
</evidence>
<evidence type="ECO:0000256" key="6">
    <source>
        <dbReference type="ARBA" id="ARBA00022840"/>
    </source>
</evidence>
<dbReference type="InterPro" id="IPR011527">
    <property type="entry name" value="ABC1_TM_dom"/>
</dbReference>
<feature type="transmembrane region" description="Helical" evidence="10">
    <location>
        <begin position="443"/>
        <end position="460"/>
    </location>
</feature>
<dbReference type="Gene3D" id="3.40.50.300">
    <property type="entry name" value="P-loop containing nucleotide triphosphate hydrolases"/>
    <property type="match status" value="1"/>
</dbReference>
<dbReference type="PROSITE" id="PS50929">
    <property type="entry name" value="ABC_TM1F"/>
    <property type="match status" value="1"/>
</dbReference>
<dbReference type="KEGG" id="rhy:RD110_06545"/>
<dbReference type="AlphaFoldDB" id="A0A1P8JT12"/>
<feature type="domain" description="ABC transmembrane type-1" evidence="12">
    <location>
        <begin position="186"/>
        <end position="474"/>
    </location>
</feature>
<dbReference type="PANTHER" id="PTHR43394:SF1">
    <property type="entry name" value="ATP-BINDING CASSETTE SUB-FAMILY B MEMBER 10, MITOCHONDRIAL"/>
    <property type="match status" value="1"/>
</dbReference>
<keyword evidence="5" id="KW-0547">Nucleotide-binding</keyword>
<evidence type="ECO:0000259" key="11">
    <source>
        <dbReference type="PROSITE" id="PS50893"/>
    </source>
</evidence>
<feature type="domain" description="ABC transporter" evidence="11">
    <location>
        <begin position="514"/>
        <end position="747"/>
    </location>
</feature>
<dbReference type="InterPro" id="IPR036640">
    <property type="entry name" value="ABC1_TM_sf"/>
</dbReference>
<keyword evidence="4 10" id="KW-0812">Transmembrane</keyword>
<evidence type="ECO:0000256" key="3">
    <source>
        <dbReference type="ARBA" id="ARBA00022475"/>
    </source>
</evidence>
<feature type="transmembrane region" description="Helical" evidence="10">
    <location>
        <begin position="299"/>
        <end position="324"/>
    </location>
</feature>
<feature type="transmembrane region" description="Helical" evidence="10">
    <location>
        <begin position="185"/>
        <end position="205"/>
    </location>
</feature>
<keyword evidence="14" id="KW-1185">Reference proteome</keyword>
<dbReference type="PANTHER" id="PTHR43394">
    <property type="entry name" value="ATP-DEPENDENT PERMEASE MDL1, MITOCHONDRIAL"/>
    <property type="match status" value="1"/>
</dbReference>
<dbReference type="InterPro" id="IPR027417">
    <property type="entry name" value="P-loop_NTPase"/>
</dbReference>
<protein>
    <submittedName>
        <fullName evidence="13">ABC transporter</fullName>
    </submittedName>
</protein>
<proteinExistence type="predicted"/>
<evidence type="ECO:0000313" key="14">
    <source>
        <dbReference type="Proteomes" id="UP000186609"/>
    </source>
</evidence>
<comment type="subcellular location">
    <subcellularLocation>
        <location evidence="1">Cell membrane</location>
        <topology evidence="1">Multi-pass membrane protein</topology>
    </subcellularLocation>
</comment>
<dbReference type="CDD" id="cd18563">
    <property type="entry name" value="ABC_6TM_exporter_like"/>
    <property type="match status" value="1"/>
</dbReference>
<evidence type="ECO:0000256" key="7">
    <source>
        <dbReference type="ARBA" id="ARBA00022989"/>
    </source>
</evidence>
<dbReference type="STRING" id="1842727.RD110_06545"/>
<name>A0A1P8JT12_9BURK</name>
<feature type="transmembrane region" description="Helical" evidence="10">
    <location>
        <begin position="225"/>
        <end position="245"/>
    </location>
</feature>
<dbReference type="PROSITE" id="PS50893">
    <property type="entry name" value="ABC_TRANSPORTER_2"/>
    <property type="match status" value="1"/>
</dbReference>
<dbReference type="FunFam" id="3.40.50.300:FF:000287">
    <property type="entry name" value="Multidrug ABC transporter ATP-binding protein"/>
    <property type="match status" value="1"/>
</dbReference>